<dbReference type="OrthoDB" id="418242at2759"/>
<sequence length="136" mass="15846">MSLIHCCDITSLHWSNNTLQKYVRLFVCPCLTFILLASVESDFRELLRRRKARLQRHHHHRQGDVTEKEQLSESLLWSHPIWLRVLRGLDSALIALNIIAGPDVPRPLMMEDLIESICAIVHFHLSRLIAWSNGEF</sequence>
<keyword evidence="2" id="KW-1185">Reference proteome</keyword>
<evidence type="ECO:0000313" key="2">
    <source>
        <dbReference type="Proteomes" id="UP000281553"/>
    </source>
</evidence>
<organism evidence="1 2">
    <name type="scientific">Dibothriocephalus latus</name>
    <name type="common">Fish tapeworm</name>
    <name type="synonym">Diphyllobothrium latum</name>
    <dbReference type="NCBI Taxonomy" id="60516"/>
    <lineage>
        <taxon>Eukaryota</taxon>
        <taxon>Metazoa</taxon>
        <taxon>Spiralia</taxon>
        <taxon>Lophotrochozoa</taxon>
        <taxon>Platyhelminthes</taxon>
        <taxon>Cestoda</taxon>
        <taxon>Eucestoda</taxon>
        <taxon>Diphyllobothriidea</taxon>
        <taxon>Diphyllobothriidae</taxon>
        <taxon>Dibothriocephalus</taxon>
    </lineage>
</organism>
<dbReference type="Proteomes" id="UP000281553">
    <property type="component" value="Unassembled WGS sequence"/>
</dbReference>
<name>A0A3P7M647_DIBLA</name>
<reference evidence="1 2" key="1">
    <citation type="submission" date="2018-11" db="EMBL/GenBank/DDBJ databases">
        <authorList>
            <consortium name="Pathogen Informatics"/>
        </authorList>
    </citation>
    <scope>NUCLEOTIDE SEQUENCE [LARGE SCALE GENOMIC DNA]</scope>
</reference>
<accession>A0A3P7M647</accession>
<evidence type="ECO:0000313" key="1">
    <source>
        <dbReference type="EMBL" id="VDN19337.1"/>
    </source>
</evidence>
<gene>
    <name evidence="1" type="ORF">DILT_LOCUS13396</name>
</gene>
<protein>
    <submittedName>
        <fullName evidence="1">Uncharacterized protein</fullName>
    </submittedName>
</protein>
<proteinExistence type="predicted"/>
<dbReference type="AlphaFoldDB" id="A0A3P7M647"/>
<dbReference type="EMBL" id="UYRU01070122">
    <property type="protein sequence ID" value="VDN19337.1"/>
    <property type="molecule type" value="Genomic_DNA"/>
</dbReference>